<keyword evidence="1" id="KW-1133">Transmembrane helix</keyword>
<accession>A0A8H6PHB4</accession>
<dbReference type="PANTHER" id="PTHR37542">
    <property type="entry name" value="HELO DOMAIN-CONTAINING PROTEIN-RELATED"/>
    <property type="match status" value="1"/>
</dbReference>
<feature type="domain" description="Prion-inhibition and propagation HeLo" evidence="2">
    <location>
        <begin position="6"/>
        <end position="200"/>
    </location>
</feature>
<dbReference type="InterPro" id="IPR038305">
    <property type="entry name" value="HeLo_sf"/>
</dbReference>
<dbReference type="Proteomes" id="UP000662466">
    <property type="component" value="Unassembled WGS sequence"/>
</dbReference>
<comment type="caution">
    <text evidence="3">The sequence shown here is derived from an EMBL/GenBank/DDBJ whole genome shotgun (WGS) entry which is preliminary data.</text>
</comment>
<sequence length="280" mass="31327">MAEPFGIVAGAVGIAASFTACIDCFEYIHFGRHFRRDFQTDLLTLNCARLRLSRWGQSVHVLDDPHLGRPDATTEEIQTVKDSLYQILVLFANSEEISLKYRHDAKPGQDLAILNPQDEDVAFQKVYNKIKDLVNQRKKAASILKRAGWALYHRSEFRSLIQDITNLIDGIEKLFPAQEAQLAAVQEEIAQIDDEQSLKAVEFAAHEIDPLFEMTAHSALTGHRYSNIVVKGRAQAGDTFGSDWHGHAGGSSHVYDDIQIEIGGKAQMGNKFGGKDFWED</sequence>
<dbReference type="EMBL" id="JACBAD010001663">
    <property type="protein sequence ID" value="KAF7137006.1"/>
    <property type="molecule type" value="Genomic_DNA"/>
</dbReference>
<dbReference type="Gene3D" id="1.20.120.1020">
    <property type="entry name" value="Prion-inhibition and propagation, HeLo domain"/>
    <property type="match status" value="1"/>
</dbReference>
<evidence type="ECO:0000313" key="5">
    <source>
        <dbReference type="Proteomes" id="UP000630445"/>
    </source>
</evidence>
<feature type="transmembrane region" description="Helical" evidence="1">
    <location>
        <begin position="6"/>
        <end position="28"/>
    </location>
</feature>
<protein>
    <recommendedName>
        <fullName evidence="2">Prion-inhibition and propagation HeLo domain-containing protein</fullName>
    </recommendedName>
</protein>
<keyword evidence="1" id="KW-0472">Membrane</keyword>
<dbReference type="PANTHER" id="PTHR37542:SF3">
    <property type="entry name" value="PRION-INHIBITION AND PROPAGATION HELO DOMAIN-CONTAINING PROTEIN"/>
    <property type="match status" value="1"/>
</dbReference>
<evidence type="ECO:0000313" key="4">
    <source>
        <dbReference type="EMBL" id="KAF7174184.1"/>
    </source>
</evidence>
<gene>
    <name evidence="3" type="ORF">CNMCM5793_006757</name>
    <name evidence="4" type="ORF">CNMCM6106_008300</name>
</gene>
<proteinExistence type="predicted"/>
<dbReference type="EMBL" id="JACBAF010001643">
    <property type="protein sequence ID" value="KAF7174184.1"/>
    <property type="molecule type" value="Genomic_DNA"/>
</dbReference>
<evidence type="ECO:0000259" key="2">
    <source>
        <dbReference type="Pfam" id="PF14479"/>
    </source>
</evidence>
<evidence type="ECO:0000256" key="1">
    <source>
        <dbReference type="SAM" id="Phobius"/>
    </source>
</evidence>
<reference evidence="3" key="1">
    <citation type="submission" date="2020-06" db="EMBL/GenBank/DDBJ databases">
        <title>Draft genome sequences of strains closely related to Aspergillus parafelis and Aspergillus hiratsukae.</title>
        <authorList>
            <person name="Dos Santos R.A.C."/>
            <person name="Rivero-Menendez O."/>
            <person name="Steenwyk J.L."/>
            <person name="Mead M.E."/>
            <person name="Goldman G.H."/>
            <person name="Alastruey-Izquierdo A."/>
            <person name="Rokas A."/>
        </authorList>
    </citation>
    <scope>NUCLEOTIDE SEQUENCE</scope>
    <source>
        <strain evidence="3">CNM-CM5793</strain>
        <strain evidence="4">CNM-CM6106</strain>
    </source>
</reference>
<organism evidence="3 5">
    <name type="scientific">Aspergillus hiratsukae</name>
    <dbReference type="NCBI Taxonomy" id="1194566"/>
    <lineage>
        <taxon>Eukaryota</taxon>
        <taxon>Fungi</taxon>
        <taxon>Dikarya</taxon>
        <taxon>Ascomycota</taxon>
        <taxon>Pezizomycotina</taxon>
        <taxon>Eurotiomycetes</taxon>
        <taxon>Eurotiomycetidae</taxon>
        <taxon>Eurotiales</taxon>
        <taxon>Aspergillaceae</taxon>
        <taxon>Aspergillus</taxon>
        <taxon>Aspergillus subgen. Fumigati</taxon>
    </lineage>
</organism>
<dbReference type="OrthoDB" id="20872at2759"/>
<keyword evidence="1" id="KW-0812">Transmembrane</keyword>
<dbReference type="Proteomes" id="UP000630445">
    <property type="component" value="Unassembled WGS sequence"/>
</dbReference>
<dbReference type="Pfam" id="PF14479">
    <property type="entry name" value="HeLo"/>
    <property type="match status" value="1"/>
</dbReference>
<name>A0A8H6PHB4_9EURO</name>
<dbReference type="InterPro" id="IPR029498">
    <property type="entry name" value="HeLo_dom"/>
</dbReference>
<evidence type="ECO:0000313" key="3">
    <source>
        <dbReference type="EMBL" id="KAF7137006.1"/>
    </source>
</evidence>
<dbReference type="AlphaFoldDB" id="A0A8H6PHB4"/>
<keyword evidence="5" id="KW-1185">Reference proteome</keyword>